<protein>
    <submittedName>
        <fullName evidence="2">Uncharacterized protein</fullName>
    </submittedName>
</protein>
<dbReference type="AlphaFoldDB" id="A0A316I3X6"/>
<reference evidence="2 3" key="1">
    <citation type="submission" date="2018-05" db="EMBL/GenBank/DDBJ databases">
        <title>Genomic Encyclopedia of Type Strains, Phase IV (KMG-IV): sequencing the most valuable type-strain genomes for metagenomic binning, comparative biology and taxonomic classification.</title>
        <authorList>
            <person name="Goeker M."/>
        </authorList>
    </citation>
    <scope>NUCLEOTIDE SEQUENCE [LARGE SCALE GENOMIC DNA]</scope>
    <source>
        <strain evidence="2 3">DSM 45480</strain>
    </source>
</reference>
<dbReference type="Proteomes" id="UP000246005">
    <property type="component" value="Unassembled WGS sequence"/>
</dbReference>
<organism evidence="2 3">
    <name type="scientific">Lentzea atacamensis</name>
    <dbReference type="NCBI Taxonomy" id="531938"/>
    <lineage>
        <taxon>Bacteria</taxon>
        <taxon>Bacillati</taxon>
        <taxon>Actinomycetota</taxon>
        <taxon>Actinomycetes</taxon>
        <taxon>Pseudonocardiales</taxon>
        <taxon>Pseudonocardiaceae</taxon>
        <taxon>Lentzea</taxon>
    </lineage>
</organism>
<dbReference type="RefSeq" id="WP_109638607.1">
    <property type="nucleotide sequence ID" value="NZ_QGHB01000007.1"/>
</dbReference>
<sequence>MTKMHSLAGVELGPEFHAMVDAIAEPLPVPRYSRFPALLDDLPHFSARLDLVRLAVIVALERTASRSSRRPAANGARWATTG</sequence>
<name>A0A316I3X6_9PSEU</name>
<feature type="compositionally biased region" description="Low complexity" evidence="1">
    <location>
        <begin position="70"/>
        <end position="82"/>
    </location>
</feature>
<comment type="caution">
    <text evidence="2">The sequence shown here is derived from an EMBL/GenBank/DDBJ whole genome shotgun (WGS) entry which is preliminary data.</text>
</comment>
<dbReference type="EMBL" id="QGHB01000007">
    <property type="protein sequence ID" value="PWK85143.1"/>
    <property type="molecule type" value="Genomic_DNA"/>
</dbReference>
<gene>
    <name evidence="2" type="ORF">C8D88_107350</name>
</gene>
<evidence type="ECO:0000313" key="2">
    <source>
        <dbReference type="EMBL" id="PWK85143.1"/>
    </source>
</evidence>
<evidence type="ECO:0000256" key="1">
    <source>
        <dbReference type="SAM" id="MobiDB-lite"/>
    </source>
</evidence>
<evidence type="ECO:0000313" key="3">
    <source>
        <dbReference type="Proteomes" id="UP000246005"/>
    </source>
</evidence>
<feature type="region of interest" description="Disordered" evidence="1">
    <location>
        <begin position="63"/>
        <end position="82"/>
    </location>
</feature>
<accession>A0A316I3X6</accession>
<proteinExistence type="predicted"/>